<accession>A0A8V5H2D7</accession>
<dbReference type="FunFam" id="3.80.10.10:FF:001164">
    <property type="entry name" value="GH01279p"/>
    <property type="match status" value="1"/>
</dbReference>
<reference evidence="2" key="2">
    <citation type="submission" date="2025-08" db="UniProtKB">
        <authorList>
            <consortium name="Ensembl"/>
        </authorList>
    </citation>
    <scope>IDENTIFICATION</scope>
</reference>
<dbReference type="SMART" id="SM00082">
    <property type="entry name" value="LRRCT"/>
    <property type="match status" value="1"/>
</dbReference>
<dbReference type="SMART" id="SM00364">
    <property type="entry name" value="LRR_BAC"/>
    <property type="match status" value="4"/>
</dbReference>
<feature type="compositionally biased region" description="Gly residues" evidence="1">
    <location>
        <begin position="33"/>
        <end position="42"/>
    </location>
</feature>
<keyword evidence="3" id="KW-1185">Reference proteome</keyword>
<protein>
    <submittedName>
        <fullName evidence="2">Uncharacterized protein</fullName>
    </submittedName>
</protein>
<feature type="compositionally biased region" description="Polar residues" evidence="1">
    <location>
        <begin position="1"/>
        <end position="25"/>
    </location>
</feature>
<dbReference type="PROSITE" id="PS51450">
    <property type="entry name" value="LRR"/>
    <property type="match status" value="2"/>
</dbReference>
<dbReference type="SUPFAM" id="SSF52058">
    <property type="entry name" value="L domain-like"/>
    <property type="match status" value="1"/>
</dbReference>
<sequence length="366" mass="38376">MGHTHTPNLGSTPAQSQSGGTSSIHPSWRAQPGDGGIAGAGGTPPNPLPAGKGALLVPHGVGGSLGGVPTLRSLPAGLPRTTIAISVEFTALAALSPSALVPVPHLQELHLSSNRLETLPAALLRPVPALRVLDLTDNRVLDLPPDTFSSSRHLQHLVLRGNRLRALRPAWFQHLPRLLWLDLGANALAALPPGAFQPLRSLRSLDLSRNLLAALPPGALEGLGALERLDLEGNRLLTLPPAAFAPAPALRLLFLQENELRELPPRIFLPLRHLRVLDLARNRLRALELPPRGPGPALDLDLSGNPWHCGCALRALLRSAAPLLAAAADTRCASPAHRRGQEVAALSGAGAEGCEHKGDGQQSPGP</sequence>
<reference evidence="2" key="3">
    <citation type="submission" date="2025-09" db="UniProtKB">
        <authorList>
            <consortium name="Ensembl"/>
        </authorList>
    </citation>
    <scope>IDENTIFICATION</scope>
</reference>
<dbReference type="Ensembl" id="ENSMUNT00000035494.1">
    <property type="protein sequence ID" value="ENSMUNP00000023132.1"/>
    <property type="gene ID" value="ENSMUNG00000019535.1"/>
</dbReference>
<dbReference type="PRINTS" id="PR00019">
    <property type="entry name" value="LEURICHRPT"/>
</dbReference>
<dbReference type="Pfam" id="PF00560">
    <property type="entry name" value="LRR_1"/>
    <property type="match status" value="2"/>
</dbReference>
<dbReference type="InterPro" id="IPR001611">
    <property type="entry name" value="Leu-rich_rpt"/>
</dbReference>
<organism evidence="2 3">
    <name type="scientific">Melopsittacus undulatus</name>
    <name type="common">Budgerigar</name>
    <name type="synonym">Psittacus undulatus</name>
    <dbReference type="NCBI Taxonomy" id="13146"/>
    <lineage>
        <taxon>Eukaryota</taxon>
        <taxon>Metazoa</taxon>
        <taxon>Chordata</taxon>
        <taxon>Craniata</taxon>
        <taxon>Vertebrata</taxon>
        <taxon>Euteleostomi</taxon>
        <taxon>Archelosauria</taxon>
        <taxon>Archosauria</taxon>
        <taxon>Dinosauria</taxon>
        <taxon>Saurischia</taxon>
        <taxon>Theropoda</taxon>
        <taxon>Coelurosauria</taxon>
        <taxon>Aves</taxon>
        <taxon>Neognathae</taxon>
        <taxon>Neoaves</taxon>
        <taxon>Telluraves</taxon>
        <taxon>Australaves</taxon>
        <taxon>Psittaciformes</taxon>
        <taxon>Psittaculidae</taxon>
        <taxon>Melopsittacus</taxon>
    </lineage>
</organism>
<dbReference type="Pfam" id="PF13855">
    <property type="entry name" value="LRR_8"/>
    <property type="match status" value="2"/>
</dbReference>
<proteinExistence type="predicted"/>
<dbReference type="InterPro" id="IPR000483">
    <property type="entry name" value="Cys-rich_flank_reg_C"/>
</dbReference>
<dbReference type="AlphaFoldDB" id="A0A8V5H2D7"/>
<dbReference type="PANTHER" id="PTHR24366">
    <property type="entry name" value="IG(IMMUNOGLOBULIN) AND LRR(LEUCINE RICH REPEAT) DOMAINS"/>
    <property type="match status" value="1"/>
</dbReference>
<name>A0A8V5H2D7_MELUD</name>
<dbReference type="InterPro" id="IPR003591">
    <property type="entry name" value="Leu-rich_rpt_typical-subtyp"/>
</dbReference>
<evidence type="ECO:0000313" key="3">
    <source>
        <dbReference type="Proteomes" id="UP000694405"/>
    </source>
</evidence>
<feature type="region of interest" description="Disordered" evidence="1">
    <location>
        <begin position="1"/>
        <end position="54"/>
    </location>
</feature>
<dbReference type="Proteomes" id="UP000694405">
    <property type="component" value="Chromosome 19"/>
</dbReference>
<dbReference type="Gene3D" id="3.80.10.10">
    <property type="entry name" value="Ribonuclease Inhibitor"/>
    <property type="match status" value="1"/>
</dbReference>
<evidence type="ECO:0000313" key="2">
    <source>
        <dbReference type="Ensembl" id="ENSMUNP00000023132.1"/>
    </source>
</evidence>
<feature type="region of interest" description="Disordered" evidence="1">
    <location>
        <begin position="343"/>
        <end position="366"/>
    </location>
</feature>
<evidence type="ECO:0000256" key="1">
    <source>
        <dbReference type="SAM" id="MobiDB-lite"/>
    </source>
</evidence>
<dbReference type="SMART" id="SM00369">
    <property type="entry name" value="LRR_TYP"/>
    <property type="match status" value="8"/>
</dbReference>
<dbReference type="InterPro" id="IPR032675">
    <property type="entry name" value="LRR_dom_sf"/>
</dbReference>
<reference evidence="2" key="1">
    <citation type="submission" date="2020-03" db="EMBL/GenBank/DDBJ databases">
        <title>Melopsittacus undulatus (budgerigar) genome, bMelUnd1, maternal haplotype with Z.</title>
        <authorList>
            <person name="Gedman G."/>
            <person name="Mountcastle J."/>
            <person name="Haase B."/>
            <person name="Formenti G."/>
            <person name="Wright T."/>
            <person name="Apodaca J."/>
            <person name="Pelan S."/>
            <person name="Chow W."/>
            <person name="Rhie A."/>
            <person name="Howe K."/>
            <person name="Fedrigo O."/>
            <person name="Jarvis E.D."/>
        </authorList>
    </citation>
    <scope>NUCLEOTIDE SEQUENCE [LARGE SCALE GENOMIC DNA]</scope>
</reference>
<dbReference type="PANTHER" id="PTHR24366:SF161">
    <property type="entry name" value="TIR DOMAIN-CONTAINING PROTEIN"/>
    <property type="match status" value="1"/>
</dbReference>